<protein>
    <submittedName>
        <fullName evidence="3">Helicase</fullName>
    </submittedName>
</protein>
<keyword evidence="3" id="KW-0067">ATP-binding</keyword>
<dbReference type="Gene3D" id="6.10.140.530">
    <property type="match status" value="3"/>
</dbReference>
<feature type="compositionally biased region" description="Acidic residues" evidence="1">
    <location>
        <begin position="298"/>
        <end position="307"/>
    </location>
</feature>
<feature type="compositionally biased region" description="Acidic residues" evidence="1">
    <location>
        <begin position="371"/>
        <end position="395"/>
    </location>
</feature>
<dbReference type="OrthoDB" id="498381at2759"/>
<feature type="compositionally biased region" description="Basic and acidic residues" evidence="1">
    <location>
        <begin position="354"/>
        <end position="364"/>
    </location>
</feature>
<evidence type="ECO:0000259" key="2">
    <source>
        <dbReference type="Pfam" id="PF03457"/>
    </source>
</evidence>
<evidence type="ECO:0000313" key="4">
    <source>
        <dbReference type="Proteomes" id="UP001153069"/>
    </source>
</evidence>
<keyword evidence="3" id="KW-0378">Hydrolase</keyword>
<keyword evidence="3" id="KW-0347">Helicase</keyword>
<reference evidence="3" key="1">
    <citation type="submission" date="2020-06" db="EMBL/GenBank/DDBJ databases">
        <authorList>
            <consortium name="Plant Systems Biology data submission"/>
        </authorList>
    </citation>
    <scope>NUCLEOTIDE SEQUENCE</scope>
    <source>
        <strain evidence="3">D6</strain>
    </source>
</reference>
<comment type="caution">
    <text evidence="3">The sequence shown here is derived from an EMBL/GenBank/DDBJ whole genome shotgun (WGS) entry which is preliminary data.</text>
</comment>
<feature type="domain" description="Helicase-associated" evidence="2">
    <location>
        <begin position="106"/>
        <end position="163"/>
    </location>
</feature>
<accession>A0A9N8F447</accession>
<dbReference type="PANTHER" id="PTHR33418">
    <property type="entry name" value="HELICASE-ASSOCIATED"/>
    <property type="match status" value="1"/>
</dbReference>
<feature type="compositionally biased region" description="Polar residues" evidence="1">
    <location>
        <begin position="245"/>
        <end position="259"/>
    </location>
</feature>
<feature type="region of interest" description="Disordered" evidence="1">
    <location>
        <begin position="245"/>
        <end position="395"/>
    </location>
</feature>
<evidence type="ECO:0000313" key="3">
    <source>
        <dbReference type="EMBL" id="CAB9530240.1"/>
    </source>
</evidence>
<dbReference type="GO" id="GO:0004386">
    <property type="term" value="F:helicase activity"/>
    <property type="evidence" value="ECO:0007669"/>
    <property type="project" value="UniProtKB-KW"/>
</dbReference>
<feature type="domain" description="Helicase-associated" evidence="2">
    <location>
        <begin position="45"/>
        <end position="101"/>
    </location>
</feature>
<dbReference type="EMBL" id="CAICTM010002799">
    <property type="protein sequence ID" value="CAB9530240.1"/>
    <property type="molecule type" value="Genomic_DNA"/>
</dbReference>
<dbReference type="AlphaFoldDB" id="A0A9N8F447"/>
<keyword evidence="3" id="KW-0547">Nucleotide-binding</keyword>
<evidence type="ECO:0000256" key="1">
    <source>
        <dbReference type="SAM" id="MobiDB-lite"/>
    </source>
</evidence>
<dbReference type="Proteomes" id="UP001153069">
    <property type="component" value="Unassembled WGS sequence"/>
</dbReference>
<feature type="domain" description="Helicase-associated" evidence="2">
    <location>
        <begin position="181"/>
        <end position="234"/>
    </location>
</feature>
<gene>
    <name evidence="3" type="ORF">SEMRO_2801_G337390.1</name>
</gene>
<proteinExistence type="predicted"/>
<organism evidence="3 4">
    <name type="scientific">Seminavis robusta</name>
    <dbReference type="NCBI Taxonomy" id="568900"/>
    <lineage>
        <taxon>Eukaryota</taxon>
        <taxon>Sar</taxon>
        <taxon>Stramenopiles</taxon>
        <taxon>Ochrophyta</taxon>
        <taxon>Bacillariophyta</taxon>
        <taxon>Bacillariophyceae</taxon>
        <taxon>Bacillariophycidae</taxon>
        <taxon>Naviculales</taxon>
        <taxon>Naviculaceae</taxon>
        <taxon>Seminavis</taxon>
    </lineage>
</organism>
<keyword evidence="4" id="KW-1185">Reference proteome</keyword>
<dbReference type="InterPro" id="IPR005114">
    <property type="entry name" value="Helicase_assoc"/>
</dbReference>
<feature type="compositionally biased region" description="Basic and acidic residues" evidence="1">
    <location>
        <begin position="288"/>
        <end position="297"/>
    </location>
</feature>
<feature type="compositionally biased region" description="Basic residues" evidence="1">
    <location>
        <begin position="316"/>
        <end position="339"/>
    </location>
</feature>
<name>A0A9N8F447_9STRA</name>
<dbReference type="PANTHER" id="PTHR33418:SF1">
    <property type="entry name" value="HELICASE-ASSOCIATED DOMAIN-CONTAINING PROTEIN"/>
    <property type="match status" value="1"/>
</dbReference>
<feature type="compositionally biased region" description="Acidic residues" evidence="1">
    <location>
        <begin position="274"/>
        <end position="287"/>
    </location>
</feature>
<sequence>MAMHGAIRCSKCFNSTAEEHAVSLELLQMGYGTWYSSKMVGIRDDEAWYDNLEKLKQFKQKNGHSRVPRAQPQLGVWVSNQRQRQNTIPKHRMDAIDAIGFCWSRDEAWETMYAELKKFQERHGHCRVPIAGKLGKWVARQRFFHSEGKLNEERFQKLHGIGFAWTLRETASDPLGGESLAMFANLQKFQEKHGPCKVPFSEGKLGSWVSTQRGLFNRGKLNEERFQKLQELRFTWVLCGNSSSCVAQPRQGTRSQTSRMGGAAGKKGIMAFDLGDDEDDDDEDRDDMESIKEKQQEADDEQPSDEEMSSKPQAMKLKRATKCQRHKLQWYSRKLKATPKKNASTEKDDTESITEDKASRRRTAELGMESEKEEEGEQSIEMEVSCDEDNDDTSSDIEGDIEEEASIGIPRRAKGSQLQKLRKLVAAQETIIKNQIERLHYKRTIIRSQRRAIRKQKRIINMRQKFIQKMPIKMAVLQQQVETIQQELADLQGSGLDL</sequence>
<dbReference type="Pfam" id="PF03457">
    <property type="entry name" value="HA"/>
    <property type="match status" value="3"/>
</dbReference>